<feature type="transmembrane region" description="Helical" evidence="2">
    <location>
        <begin position="128"/>
        <end position="146"/>
    </location>
</feature>
<evidence type="ECO:0000256" key="2">
    <source>
        <dbReference type="SAM" id="Phobius"/>
    </source>
</evidence>
<evidence type="ECO:0000256" key="1">
    <source>
        <dbReference type="ARBA" id="ARBA00009129"/>
    </source>
</evidence>
<keyword evidence="2" id="KW-0472">Membrane</keyword>
<proteinExistence type="inferred from homology"/>
<accession>A0A5C5XEG3</accession>
<dbReference type="Proteomes" id="UP000316095">
    <property type="component" value="Unassembled WGS sequence"/>
</dbReference>
<protein>
    <recommendedName>
        <fullName evidence="3">CsbD-like domain-containing protein</fullName>
    </recommendedName>
</protein>
<feature type="domain" description="CsbD-like" evidence="3">
    <location>
        <begin position="6"/>
        <end position="56"/>
    </location>
</feature>
<dbReference type="PANTHER" id="PTHR34977:SF1">
    <property type="entry name" value="UPF0337 PROTEIN YJBJ"/>
    <property type="match status" value="1"/>
</dbReference>
<dbReference type="InterPro" id="IPR050423">
    <property type="entry name" value="UPF0337_stress_rsp"/>
</dbReference>
<name>A0A5C5XEG3_9PLAN</name>
<dbReference type="Gene3D" id="1.10.1470.10">
    <property type="entry name" value="YjbJ"/>
    <property type="match status" value="1"/>
</dbReference>
<evidence type="ECO:0000313" key="4">
    <source>
        <dbReference type="EMBL" id="TWT61400.1"/>
    </source>
</evidence>
<keyword evidence="2" id="KW-1133">Transmembrane helix</keyword>
<keyword evidence="5" id="KW-1185">Reference proteome</keyword>
<dbReference type="PANTHER" id="PTHR34977">
    <property type="entry name" value="UPF0337 PROTEIN YJBJ"/>
    <property type="match status" value="1"/>
</dbReference>
<comment type="similarity">
    <text evidence="1">Belongs to the UPF0337 (CsbD) family.</text>
</comment>
<organism evidence="4 5">
    <name type="scientific">Rubinisphaera italica</name>
    <dbReference type="NCBI Taxonomy" id="2527969"/>
    <lineage>
        <taxon>Bacteria</taxon>
        <taxon>Pseudomonadati</taxon>
        <taxon>Planctomycetota</taxon>
        <taxon>Planctomycetia</taxon>
        <taxon>Planctomycetales</taxon>
        <taxon>Planctomycetaceae</taxon>
        <taxon>Rubinisphaera</taxon>
    </lineage>
</organism>
<dbReference type="Pfam" id="PF05532">
    <property type="entry name" value="CsbD"/>
    <property type="match status" value="1"/>
</dbReference>
<comment type="caution">
    <text evidence="4">The sequence shown here is derived from an EMBL/GenBank/DDBJ whole genome shotgun (WGS) entry which is preliminary data.</text>
</comment>
<reference evidence="4 5" key="1">
    <citation type="submission" date="2019-02" db="EMBL/GenBank/DDBJ databases">
        <title>Deep-cultivation of Planctomycetes and their phenomic and genomic characterization uncovers novel biology.</title>
        <authorList>
            <person name="Wiegand S."/>
            <person name="Jogler M."/>
            <person name="Boedeker C."/>
            <person name="Pinto D."/>
            <person name="Vollmers J."/>
            <person name="Rivas-Marin E."/>
            <person name="Kohn T."/>
            <person name="Peeters S.H."/>
            <person name="Heuer A."/>
            <person name="Rast P."/>
            <person name="Oberbeckmann S."/>
            <person name="Bunk B."/>
            <person name="Jeske O."/>
            <person name="Meyerdierks A."/>
            <person name="Storesund J.E."/>
            <person name="Kallscheuer N."/>
            <person name="Luecker S."/>
            <person name="Lage O.M."/>
            <person name="Pohl T."/>
            <person name="Merkel B.J."/>
            <person name="Hornburger P."/>
            <person name="Mueller R.-W."/>
            <person name="Bruemmer F."/>
            <person name="Labrenz M."/>
            <person name="Spormann A.M."/>
            <person name="Op Den Camp H."/>
            <person name="Overmann J."/>
            <person name="Amann R."/>
            <person name="Jetten M.S.M."/>
            <person name="Mascher T."/>
            <person name="Medema M.H."/>
            <person name="Devos D.P."/>
            <person name="Kaster A.-K."/>
            <person name="Ovreas L."/>
            <person name="Rohde M."/>
            <person name="Galperin M.Y."/>
            <person name="Jogler C."/>
        </authorList>
    </citation>
    <scope>NUCLEOTIDE SEQUENCE [LARGE SCALE GENOMIC DNA]</scope>
    <source>
        <strain evidence="4 5">Pan54</strain>
    </source>
</reference>
<dbReference type="RefSeq" id="WP_146503397.1">
    <property type="nucleotide sequence ID" value="NZ_SJPG01000001.1"/>
</dbReference>
<dbReference type="OrthoDB" id="278198at2"/>
<evidence type="ECO:0000313" key="5">
    <source>
        <dbReference type="Proteomes" id="UP000316095"/>
    </source>
</evidence>
<dbReference type="InterPro" id="IPR036629">
    <property type="entry name" value="YjbJ_sf"/>
</dbReference>
<keyword evidence="2" id="KW-0812">Transmembrane</keyword>
<dbReference type="AlphaFoldDB" id="A0A5C5XEG3"/>
<gene>
    <name evidence="4" type="ORF">Pan54_21360</name>
</gene>
<dbReference type="InterPro" id="IPR008462">
    <property type="entry name" value="CsbD"/>
</dbReference>
<dbReference type="EMBL" id="SJPG01000001">
    <property type="protein sequence ID" value="TWT61400.1"/>
    <property type="molecule type" value="Genomic_DNA"/>
</dbReference>
<evidence type="ECO:0000259" key="3">
    <source>
        <dbReference type="Pfam" id="PF05532"/>
    </source>
</evidence>
<sequence>MMTRQELEGHWNQVKGSLREKWADLKGDDLDAAYGDMEQLIGVVQEKTGKTRSEIENFVEDIIAEGTAQADSATDKVRHYANEVRNQAEQYTHDASEYAKNQYENASHAVHDGYENVQGVVRKNPLESIAVTFGAGLIAGVIIGLTSSRRG</sequence>
<dbReference type="SUPFAM" id="SSF69047">
    <property type="entry name" value="Hypothetical protein YjbJ"/>
    <property type="match status" value="1"/>
</dbReference>